<comment type="caution">
    <text evidence="1">The sequence shown here is derived from an EMBL/GenBank/DDBJ whole genome shotgun (WGS) entry which is preliminary data.</text>
</comment>
<gene>
    <name evidence="1" type="ORF">GCM10023321_12700</name>
</gene>
<organism evidence="1 2">
    <name type="scientific">Pseudonocardia eucalypti</name>
    <dbReference type="NCBI Taxonomy" id="648755"/>
    <lineage>
        <taxon>Bacteria</taxon>
        <taxon>Bacillati</taxon>
        <taxon>Actinomycetota</taxon>
        <taxon>Actinomycetes</taxon>
        <taxon>Pseudonocardiales</taxon>
        <taxon>Pseudonocardiaceae</taxon>
        <taxon>Pseudonocardia</taxon>
    </lineage>
</organism>
<protein>
    <submittedName>
        <fullName evidence="1">Uncharacterized protein</fullName>
    </submittedName>
</protein>
<evidence type="ECO:0000313" key="2">
    <source>
        <dbReference type="Proteomes" id="UP001428817"/>
    </source>
</evidence>
<keyword evidence="2" id="KW-1185">Reference proteome</keyword>
<dbReference type="InterPro" id="IPR032710">
    <property type="entry name" value="NTF2-like_dom_sf"/>
</dbReference>
<dbReference type="Proteomes" id="UP001428817">
    <property type="component" value="Unassembled WGS sequence"/>
</dbReference>
<proteinExistence type="predicted"/>
<sequence length="67" mass="6801">MAAQALDAREAVEIVERSAQTKSRQDVAATMAVYHPGGVLESPSLGSRYVGAELEGGVEAAALVGAS</sequence>
<dbReference type="SUPFAM" id="SSF54427">
    <property type="entry name" value="NTF2-like"/>
    <property type="match status" value="1"/>
</dbReference>
<evidence type="ECO:0000313" key="1">
    <source>
        <dbReference type="EMBL" id="GAA5149195.1"/>
    </source>
</evidence>
<dbReference type="EMBL" id="BAABJP010000004">
    <property type="protein sequence ID" value="GAA5149195.1"/>
    <property type="molecule type" value="Genomic_DNA"/>
</dbReference>
<name>A0ABP9PRS1_9PSEU</name>
<dbReference type="RefSeq" id="WP_185062821.1">
    <property type="nucleotide sequence ID" value="NZ_BAABJP010000004.1"/>
</dbReference>
<accession>A0ABP9PRS1</accession>
<reference evidence="2" key="1">
    <citation type="journal article" date="2019" name="Int. J. Syst. Evol. Microbiol.">
        <title>The Global Catalogue of Microorganisms (GCM) 10K type strain sequencing project: providing services to taxonomists for standard genome sequencing and annotation.</title>
        <authorList>
            <consortium name="The Broad Institute Genomics Platform"/>
            <consortium name="The Broad Institute Genome Sequencing Center for Infectious Disease"/>
            <person name="Wu L."/>
            <person name="Ma J."/>
        </authorList>
    </citation>
    <scope>NUCLEOTIDE SEQUENCE [LARGE SCALE GENOMIC DNA]</scope>
    <source>
        <strain evidence="2">JCM 18303</strain>
    </source>
</reference>